<evidence type="ECO:0000256" key="1">
    <source>
        <dbReference type="ARBA" id="ARBA00009437"/>
    </source>
</evidence>
<dbReference type="InterPro" id="IPR036388">
    <property type="entry name" value="WH-like_DNA-bd_sf"/>
</dbReference>
<dbReference type="InterPro" id="IPR036390">
    <property type="entry name" value="WH_DNA-bd_sf"/>
</dbReference>
<dbReference type="AlphaFoldDB" id="A0A4D4LML5"/>
<dbReference type="PROSITE" id="PS50931">
    <property type="entry name" value="HTH_LYSR"/>
    <property type="match status" value="1"/>
</dbReference>
<dbReference type="OrthoDB" id="3181812at2"/>
<reference evidence="6 7" key="1">
    <citation type="journal article" date="2020" name="Int. J. Syst. Evol. Microbiol.">
        <title>Reclassification of Streptomyces castelarensis and Streptomyces sporoclivatus as later heterotypic synonyms of Streptomyces antimycoticus.</title>
        <authorList>
            <person name="Komaki H."/>
            <person name="Tamura T."/>
        </authorList>
    </citation>
    <scope>NUCLEOTIDE SEQUENCE [LARGE SCALE GENOMIC DNA]</scope>
    <source>
        <strain evidence="6 7">NBRC 13459</strain>
    </source>
</reference>
<name>A0A4D4LML5_STRVO</name>
<evidence type="ECO:0000256" key="3">
    <source>
        <dbReference type="ARBA" id="ARBA00023125"/>
    </source>
</evidence>
<dbReference type="SUPFAM" id="SSF46785">
    <property type="entry name" value="Winged helix' DNA-binding domain"/>
    <property type="match status" value="1"/>
</dbReference>
<dbReference type="GO" id="GO:0003700">
    <property type="term" value="F:DNA-binding transcription factor activity"/>
    <property type="evidence" value="ECO:0007669"/>
    <property type="project" value="InterPro"/>
</dbReference>
<keyword evidence="4" id="KW-0804">Transcription</keyword>
<dbReference type="InterPro" id="IPR005119">
    <property type="entry name" value="LysR_subst-bd"/>
</dbReference>
<keyword evidence="2" id="KW-0805">Transcription regulation</keyword>
<dbReference type="GO" id="GO:0003677">
    <property type="term" value="F:DNA binding"/>
    <property type="evidence" value="ECO:0007669"/>
    <property type="project" value="UniProtKB-KW"/>
</dbReference>
<evidence type="ECO:0000256" key="2">
    <source>
        <dbReference type="ARBA" id="ARBA00023015"/>
    </source>
</evidence>
<comment type="caution">
    <text evidence="6">The sequence shown here is derived from an EMBL/GenBank/DDBJ whole genome shotgun (WGS) entry which is preliminary data.</text>
</comment>
<dbReference type="CDD" id="cd05466">
    <property type="entry name" value="PBP2_LTTR_substrate"/>
    <property type="match status" value="1"/>
</dbReference>
<comment type="similarity">
    <text evidence="1">Belongs to the LysR transcriptional regulatory family.</text>
</comment>
<dbReference type="PANTHER" id="PTHR30346">
    <property type="entry name" value="TRANSCRIPTIONAL DUAL REGULATOR HCAR-RELATED"/>
    <property type="match status" value="1"/>
</dbReference>
<protein>
    <recommendedName>
        <fullName evidence="5">HTH lysR-type domain-containing protein</fullName>
    </recommendedName>
</protein>
<accession>A0A4D4LML5</accession>
<keyword evidence="3" id="KW-0238">DNA-binding</keyword>
<gene>
    <name evidence="6" type="ORF">SVIO_103010</name>
</gene>
<dbReference type="EMBL" id="BJHW01000002">
    <property type="protein sequence ID" value="GDY59678.1"/>
    <property type="molecule type" value="Genomic_DNA"/>
</dbReference>
<feature type="domain" description="HTH lysR-type" evidence="5">
    <location>
        <begin position="1"/>
        <end position="58"/>
    </location>
</feature>
<organism evidence="6 7">
    <name type="scientific">Streptomyces violaceusniger</name>
    <dbReference type="NCBI Taxonomy" id="68280"/>
    <lineage>
        <taxon>Bacteria</taxon>
        <taxon>Bacillati</taxon>
        <taxon>Actinomycetota</taxon>
        <taxon>Actinomycetes</taxon>
        <taxon>Kitasatosporales</taxon>
        <taxon>Streptomycetaceae</taxon>
        <taxon>Streptomyces</taxon>
        <taxon>Streptomyces violaceusniger group</taxon>
    </lineage>
</organism>
<dbReference type="Pfam" id="PF00126">
    <property type="entry name" value="HTH_1"/>
    <property type="match status" value="1"/>
</dbReference>
<evidence type="ECO:0000313" key="7">
    <source>
        <dbReference type="Proteomes" id="UP000301309"/>
    </source>
</evidence>
<dbReference type="PRINTS" id="PR00039">
    <property type="entry name" value="HTHLYSR"/>
</dbReference>
<dbReference type="PANTHER" id="PTHR30346:SF28">
    <property type="entry name" value="HTH-TYPE TRANSCRIPTIONAL REGULATOR CYNR"/>
    <property type="match status" value="1"/>
</dbReference>
<dbReference type="Gene3D" id="3.40.190.10">
    <property type="entry name" value="Periplasmic binding protein-like II"/>
    <property type="match status" value="2"/>
</dbReference>
<keyword evidence="7" id="KW-1185">Reference proteome</keyword>
<dbReference type="SUPFAM" id="SSF53850">
    <property type="entry name" value="Periplasmic binding protein-like II"/>
    <property type="match status" value="1"/>
</dbReference>
<dbReference type="InterPro" id="IPR000847">
    <property type="entry name" value="LysR_HTH_N"/>
</dbReference>
<evidence type="ECO:0000313" key="6">
    <source>
        <dbReference type="EMBL" id="GDY59678.1"/>
    </source>
</evidence>
<dbReference type="Gene3D" id="1.10.10.10">
    <property type="entry name" value="Winged helix-like DNA-binding domain superfamily/Winged helix DNA-binding domain"/>
    <property type="match status" value="1"/>
</dbReference>
<dbReference type="Proteomes" id="UP000301309">
    <property type="component" value="Unassembled WGS sequence"/>
</dbReference>
<proteinExistence type="inferred from homology"/>
<dbReference type="Pfam" id="PF03466">
    <property type="entry name" value="LysR_substrate"/>
    <property type="match status" value="1"/>
</dbReference>
<sequence length="181" mass="19809">MELRQVRYVEAVARHLNFTRAAEELFVAQPALSLQIQRLEAELGVPLFERTTRQVQLTDAGRTFLDSAQRLLAEVDDLDVRLRDITDASVGRVRLAAQQSVTACGALPALLAEFKSARPGVDVVLCEEPASNTASLLRQGRLDLALAQLDDADATPDSERLDAESLYQEDVVLAVATDHPC</sequence>
<evidence type="ECO:0000256" key="4">
    <source>
        <dbReference type="ARBA" id="ARBA00023163"/>
    </source>
</evidence>
<dbReference type="GO" id="GO:0032993">
    <property type="term" value="C:protein-DNA complex"/>
    <property type="evidence" value="ECO:0007669"/>
    <property type="project" value="TreeGrafter"/>
</dbReference>
<dbReference type="FunFam" id="1.10.10.10:FF:000001">
    <property type="entry name" value="LysR family transcriptional regulator"/>
    <property type="match status" value="1"/>
</dbReference>
<evidence type="ECO:0000259" key="5">
    <source>
        <dbReference type="PROSITE" id="PS50931"/>
    </source>
</evidence>